<sequence length="281" mass="32620">MYSKQESLRRAYILENQDEAADSDDSFAEEVPPITESNSFTTTNKSKLVVTPKATEEEMDISFTEEDQSATGFQPSPTSKAVCDILVYDIPAKWNNFDILQHLASWGHVISIQVKRQKKYKTVCYKFEMTELFMEYDIDKKWKERERYQVVIDNPPDNMNMTMLALKENISSLLQRDIRMFKEIKFSDRTRKIIGYLSNWDSMKECIDQPIIWNGAALKWSRHLGPSNNKATYKRTKEIKSSKQSNTNTSQNLSCKTEVIRTGLNRIPIGNRKDSKQAKKN</sequence>
<comment type="caution">
    <text evidence="1">The sequence shown here is derived from an EMBL/GenBank/DDBJ whole genome shotgun (WGS) entry which is preliminary data.</text>
</comment>
<proteinExistence type="predicted"/>
<dbReference type="Proteomes" id="UP000615446">
    <property type="component" value="Unassembled WGS sequence"/>
</dbReference>
<dbReference type="EMBL" id="BLAL01000049">
    <property type="protein sequence ID" value="GES80388.1"/>
    <property type="molecule type" value="Genomic_DNA"/>
</dbReference>
<evidence type="ECO:0000313" key="1">
    <source>
        <dbReference type="EMBL" id="GES80388.1"/>
    </source>
</evidence>
<evidence type="ECO:0000313" key="2">
    <source>
        <dbReference type="Proteomes" id="UP000615446"/>
    </source>
</evidence>
<accession>A0A8H3QHX5</accession>
<name>A0A8H3QHX5_9GLOM</name>
<gene>
    <name evidence="1" type="ORF">RCL2_000767100</name>
</gene>
<reference evidence="1" key="1">
    <citation type="submission" date="2019-10" db="EMBL/GenBank/DDBJ databases">
        <title>Conservation and host-specific expression of non-tandemly repeated heterogenous ribosome RNA gene in arbuscular mycorrhizal fungi.</title>
        <authorList>
            <person name="Maeda T."/>
            <person name="Kobayashi Y."/>
            <person name="Nakagawa T."/>
            <person name="Ezawa T."/>
            <person name="Yamaguchi K."/>
            <person name="Bino T."/>
            <person name="Nishimoto Y."/>
            <person name="Shigenobu S."/>
            <person name="Kawaguchi M."/>
        </authorList>
    </citation>
    <scope>NUCLEOTIDE SEQUENCE</scope>
    <source>
        <strain evidence="1">HR1</strain>
    </source>
</reference>
<dbReference type="AlphaFoldDB" id="A0A8H3QHX5"/>
<protein>
    <recommendedName>
        <fullName evidence="3">RRM domain-containing protein</fullName>
    </recommendedName>
</protein>
<evidence type="ECO:0008006" key="3">
    <source>
        <dbReference type="Google" id="ProtNLM"/>
    </source>
</evidence>
<organism evidence="1 2">
    <name type="scientific">Rhizophagus clarus</name>
    <dbReference type="NCBI Taxonomy" id="94130"/>
    <lineage>
        <taxon>Eukaryota</taxon>
        <taxon>Fungi</taxon>
        <taxon>Fungi incertae sedis</taxon>
        <taxon>Mucoromycota</taxon>
        <taxon>Glomeromycotina</taxon>
        <taxon>Glomeromycetes</taxon>
        <taxon>Glomerales</taxon>
        <taxon>Glomeraceae</taxon>
        <taxon>Rhizophagus</taxon>
    </lineage>
</organism>